<keyword evidence="4" id="KW-1185">Reference proteome</keyword>
<dbReference type="InterPro" id="IPR052216">
    <property type="entry name" value="CRISPR_Csm3_endoribonuclease"/>
</dbReference>
<dbReference type="EMBL" id="CP000804">
    <property type="protein sequence ID" value="ABU56324.1"/>
    <property type="molecule type" value="Genomic_DNA"/>
</dbReference>
<dbReference type="eggNOG" id="COG1337">
    <property type="taxonomic scope" value="Bacteria"/>
</dbReference>
<proteinExistence type="predicted"/>
<feature type="domain" description="CRISPR type III-associated protein" evidence="2">
    <location>
        <begin position="14"/>
        <end position="182"/>
    </location>
</feature>
<dbReference type="HOGENOM" id="CLU_1276577_0_0_0"/>
<dbReference type="RefSeq" id="WP_011997729.1">
    <property type="nucleotide sequence ID" value="NC_009767.1"/>
</dbReference>
<dbReference type="PANTHER" id="PTHR35579:SF3">
    <property type="entry name" value="CRISPR SYSTEM CMS ENDORIBONUCLEASE CSM3"/>
    <property type="match status" value="1"/>
</dbReference>
<dbReference type="Proteomes" id="UP000000263">
    <property type="component" value="Chromosome"/>
</dbReference>
<keyword evidence="1" id="KW-0051">Antiviral defense</keyword>
<evidence type="ECO:0000259" key="2">
    <source>
        <dbReference type="Pfam" id="PF03787"/>
    </source>
</evidence>
<dbReference type="KEGG" id="rca:Rcas_0191"/>
<accession>A7NFU3</accession>
<dbReference type="STRING" id="383372.Rcas_0191"/>
<evidence type="ECO:0000256" key="1">
    <source>
        <dbReference type="ARBA" id="ARBA00023118"/>
    </source>
</evidence>
<organism evidence="3 4">
    <name type="scientific">Roseiflexus castenholzii (strain DSM 13941 / HLO8)</name>
    <dbReference type="NCBI Taxonomy" id="383372"/>
    <lineage>
        <taxon>Bacteria</taxon>
        <taxon>Bacillati</taxon>
        <taxon>Chloroflexota</taxon>
        <taxon>Chloroflexia</taxon>
        <taxon>Chloroflexales</taxon>
        <taxon>Roseiflexineae</taxon>
        <taxon>Roseiflexaceae</taxon>
        <taxon>Roseiflexus</taxon>
    </lineage>
</organism>
<dbReference type="OrthoDB" id="157005at2"/>
<sequence length="214" mass="22787">MVNVQFDLEVLSDTPVSVGAGGSAGTLADKVIVRDSRGRPLIPGSQVKGRTRHAAEAIASTLGLGVPQSFGDETDTIIRRVFGSPQQRAPLHFASLIADVGKAQTVPQWLSQIRPSVALNRRRGTAEDERLLFQETALRGMRFTARPAIVGTLPDLGHVALLWAALRVVDRWGSAKSRGLGWATTRVQVTVAGQVQDDAVLAKALRDLVRGGGA</sequence>
<dbReference type="PANTHER" id="PTHR35579">
    <property type="entry name" value="CRISPR SYSTEM CMS ENDORIBONUCLEASE CSM3"/>
    <property type="match status" value="1"/>
</dbReference>
<evidence type="ECO:0000313" key="4">
    <source>
        <dbReference type="Proteomes" id="UP000000263"/>
    </source>
</evidence>
<gene>
    <name evidence="3" type="ordered locus">Rcas_0191</name>
</gene>
<dbReference type="InterPro" id="IPR005537">
    <property type="entry name" value="RAMP_III_fam"/>
</dbReference>
<dbReference type="AlphaFoldDB" id="A7NFU3"/>
<dbReference type="Pfam" id="PF03787">
    <property type="entry name" value="RAMPs"/>
    <property type="match status" value="1"/>
</dbReference>
<protein>
    <recommendedName>
        <fullName evidence="2">CRISPR type III-associated protein domain-containing protein</fullName>
    </recommendedName>
</protein>
<dbReference type="CDD" id="cd09726">
    <property type="entry name" value="RAMP_I_III"/>
    <property type="match status" value="1"/>
</dbReference>
<reference evidence="3 4" key="1">
    <citation type="submission" date="2007-08" db="EMBL/GenBank/DDBJ databases">
        <title>Complete sequence of Roseiflexus castenholzii DSM 13941.</title>
        <authorList>
            <consortium name="US DOE Joint Genome Institute"/>
            <person name="Copeland A."/>
            <person name="Lucas S."/>
            <person name="Lapidus A."/>
            <person name="Barry K."/>
            <person name="Glavina del Rio T."/>
            <person name="Dalin E."/>
            <person name="Tice H."/>
            <person name="Pitluck S."/>
            <person name="Thompson L.S."/>
            <person name="Brettin T."/>
            <person name="Bruce D."/>
            <person name="Detter J.C."/>
            <person name="Han C."/>
            <person name="Tapia R."/>
            <person name="Schmutz J."/>
            <person name="Larimer F."/>
            <person name="Land M."/>
            <person name="Hauser L."/>
            <person name="Kyrpides N."/>
            <person name="Mikhailova N."/>
            <person name="Bryant D.A."/>
            <person name="Hanada S."/>
            <person name="Tsukatani Y."/>
            <person name="Richardson P."/>
        </authorList>
    </citation>
    <scope>NUCLEOTIDE SEQUENCE [LARGE SCALE GENOMIC DNA]</scope>
    <source>
        <strain evidence="4">DSM 13941 / HLO8</strain>
    </source>
</reference>
<evidence type="ECO:0000313" key="3">
    <source>
        <dbReference type="EMBL" id="ABU56324.1"/>
    </source>
</evidence>
<name>A7NFU3_ROSCS</name>
<dbReference type="GO" id="GO:0051607">
    <property type="term" value="P:defense response to virus"/>
    <property type="evidence" value="ECO:0007669"/>
    <property type="project" value="UniProtKB-KW"/>
</dbReference>